<dbReference type="KEGG" id="mus:103978530"/>
<evidence type="ECO:0000313" key="2">
    <source>
        <dbReference type="EMBL" id="CAG1858480.1"/>
    </source>
</evidence>
<gene>
    <name evidence="2" type="ORF">GSMUA_287750.1</name>
</gene>
<dbReference type="SUPFAM" id="SSF141562">
    <property type="entry name" value="At5g01610-like"/>
    <property type="match status" value="1"/>
</dbReference>
<dbReference type="InterPro" id="IPR036758">
    <property type="entry name" value="At5g01610-like"/>
</dbReference>
<reference evidence="3" key="2">
    <citation type="submission" date="2021-05" db="UniProtKB">
        <authorList>
            <consortium name="EnsemblPlants"/>
        </authorList>
    </citation>
    <scope>IDENTIFICATION</scope>
    <source>
        <strain evidence="3">subsp. malaccensis</strain>
    </source>
</reference>
<keyword evidence="1" id="KW-0732">Signal</keyword>
<dbReference type="EMBL" id="HG996466">
    <property type="protein sequence ID" value="CAG1858480.1"/>
    <property type="molecule type" value="Genomic_DNA"/>
</dbReference>
<keyword evidence="4" id="KW-1185">Reference proteome</keyword>
<dbReference type="Gramene" id="Ma01_t03890.1">
    <property type="protein sequence ID" value="Ma01_p03890.1"/>
    <property type="gene ID" value="Ma01_g03890"/>
</dbReference>
<evidence type="ECO:0000256" key="1">
    <source>
        <dbReference type="SAM" id="SignalP"/>
    </source>
</evidence>
<reference evidence="2" key="1">
    <citation type="submission" date="2021-03" db="EMBL/GenBank/DDBJ databases">
        <authorList>
            <consortium name="Genoscope - CEA"/>
            <person name="William W."/>
        </authorList>
    </citation>
    <scope>NUCLEOTIDE SEQUENCE</scope>
    <source>
        <strain evidence="2">Doubled-haploid Pahang</strain>
    </source>
</reference>
<proteinExistence type="predicted"/>
<dbReference type="OrthoDB" id="766568at2759"/>
<name>A0A804HQ04_MUSAM</name>
<protein>
    <submittedName>
        <fullName evidence="2">(wild Malaysian banana) hypothetical protein</fullName>
    </submittedName>
</protein>
<dbReference type="OMA" id="HEPCEAK"/>
<dbReference type="AlphaFoldDB" id="A0A804HQ04"/>
<dbReference type="Gene3D" id="2.30.240.10">
    <property type="entry name" value="At5g01610-like"/>
    <property type="match status" value="1"/>
</dbReference>
<organism evidence="3 4">
    <name type="scientific">Musa acuminata subsp. malaccensis</name>
    <name type="common">Wild banana</name>
    <name type="synonym">Musa malaccensis</name>
    <dbReference type="NCBI Taxonomy" id="214687"/>
    <lineage>
        <taxon>Eukaryota</taxon>
        <taxon>Viridiplantae</taxon>
        <taxon>Streptophyta</taxon>
        <taxon>Embryophyta</taxon>
        <taxon>Tracheophyta</taxon>
        <taxon>Spermatophyta</taxon>
        <taxon>Magnoliopsida</taxon>
        <taxon>Liliopsida</taxon>
        <taxon>Zingiberales</taxon>
        <taxon>Musaceae</taxon>
        <taxon>Musa</taxon>
    </lineage>
</organism>
<accession>A0A804HQ04</accession>
<feature type="chain" id="PRO_5043241928" evidence="1">
    <location>
        <begin position="17"/>
        <end position="172"/>
    </location>
</feature>
<evidence type="ECO:0000313" key="3">
    <source>
        <dbReference type="EnsemblPlants" id="Ma01_p03890.1"/>
    </source>
</evidence>
<dbReference type="Pfam" id="PF04398">
    <property type="entry name" value="DUF538"/>
    <property type="match status" value="1"/>
</dbReference>
<feature type="signal peptide" evidence="1">
    <location>
        <begin position="1"/>
        <end position="16"/>
    </location>
</feature>
<dbReference type="PANTHER" id="PTHR31676:SF151">
    <property type="entry name" value="DUF538 FAMILY PROTEIN"/>
    <property type="match status" value="1"/>
</dbReference>
<dbReference type="PANTHER" id="PTHR31676">
    <property type="entry name" value="T31J12.3 PROTEIN-RELATED"/>
    <property type="match status" value="1"/>
</dbReference>
<dbReference type="InterPro" id="IPR007493">
    <property type="entry name" value="DUF538"/>
</dbReference>
<dbReference type="Proteomes" id="UP000012960">
    <property type="component" value="Unplaced"/>
</dbReference>
<sequence>MAKVLPFLALLTLVYALPAASSGGGVIVGSGRSFRDLLRSYGLPAGIIPRAIESFDLDPSSGLLEVRFHRTCYARYDDGLAYFDRVVRGNLSYGALSGVVGWSHEELFLWFPVKGILIADPSSGVILFDIGLAQKHLSVSAFEDPPDCQPAAVAIFGKDEEPREDWILVDSS</sequence>
<dbReference type="EnsemblPlants" id="Ma01_t03890.1">
    <property type="protein sequence ID" value="Ma01_p03890.1"/>
    <property type="gene ID" value="Ma01_g03890"/>
</dbReference>
<evidence type="ECO:0000313" key="4">
    <source>
        <dbReference type="Proteomes" id="UP000012960"/>
    </source>
</evidence>